<evidence type="ECO:0000256" key="2">
    <source>
        <dbReference type="ARBA" id="ARBA00004651"/>
    </source>
</evidence>
<keyword evidence="9 13" id="KW-1133">Transmembrane helix</keyword>
<dbReference type="PANTHER" id="PTHR30529:SF1">
    <property type="entry name" value="CYTOCHROME B561 HOMOLOG 2"/>
    <property type="match status" value="1"/>
</dbReference>
<dbReference type="GO" id="GO:0022904">
    <property type="term" value="P:respiratory electron transport chain"/>
    <property type="evidence" value="ECO:0007669"/>
    <property type="project" value="InterPro"/>
</dbReference>
<evidence type="ECO:0000256" key="13">
    <source>
        <dbReference type="SAM" id="Phobius"/>
    </source>
</evidence>
<dbReference type="GO" id="GO:0020037">
    <property type="term" value="F:heme binding"/>
    <property type="evidence" value="ECO:0007669"/>
    <property type="project" value="TreeGrafter"/>
</dbReference>
<feature type="domain" description="Cytochrome b561 bacterial/Ni-hydrogenase" evidence="14">
    <location>
        <begin position="7"/>
        <end position="175"/>
    </location>
</feature>
<dbReference type="KEGG" id="mei:Msip34_2336"/>
<dbReference type="Proteomes" id="UP000002743">
    <property type="component" value="Chromosome"/>
</dbReference>
<comment type="similarity">
    <text evidence="12">Belongs to the cytochrome b561 family.</text>
</comment>
<keyword evidence="3" id="KW-0813">Transport</keyword>
<dbReference type="AlphaFoldDB" id="C6XA37"/>
<evidence type="ECO:0000256" key="9">
    <source>
        <dbReference type="ARBA" id="ARBA00022989"/>
    </source>
</evidence>
<keyword evidence="11 13" id="KW-0472">Membrane</keyword>
<keyword evidence="5" id="KW-0349">Heme</keyword>
<dbReference type="STRING" id="582744.Msip34_2336"/>
<keyword evidence="7" id="KW-0479">Metal-binding</keyword>
<keyword evidence="6 13" id="KW-0812">Transmembrane</keyword>
<evidence type="ECO:0000256" key="10">
    <source>
        <dbReference type="ARBA" id="ARBA00023004"/>
    </source>
</evidence>
<evidence type="ECO:0000259" key="14">
    <source>
        <dbReference type="Pfam" id="PF01292"/>
    </source>
</evidence>
<evidence type="ECO:0000256" key="3">
    <source>
        <dbReference type="ARBA" id="ARBA00022448"/>
    </source>
</evidence>
<accession>C6XA37</accession>
<evidence type="ECO:0000256" key="5">
    <source>
        <dbReference type="ARBA" id="ARBA00022617"/>
    </source>
</evidence>
<evidence type="ECO:0000256" key="1">
    <source>
        <dbReference type="ARBA" id="ARBA00001970"/>
    </source>
</evidence>
<dbReference type="eggNOG" id="COG3038">
    <property type="taxonomic scope" value="Bacteria"/>
</dbReference>
<dbReference type="GO" id="GO:0009055">
    <property type="term" value="F:electron transfer activity"/>
    <property type="evidence" value="ECO:0007669"/>
    <property type="project" value="InterPro"/>
</dbReference>
<comment type="cofactor">
    <cofactor evidence="1">
        <name>heme b</name>
        <dbReference type="ChEBI" id="CHEBI:60344"/>
    </cofactor>
</comment>
<evidence type="ECO:0000256" key="11">
    <source>
        <dbReference type="ARBA" id="ARBA00023136"/>
    </source>
</evidence>
<dbReference type="InterPro" id="IPR016174">
    <property type="entry name" value="Di-haem_cyt_TM"/>
</dbReference>
<reference evidence="15 16" key="2">
    <citation type="journal article" date="2011" name="J. Bacteriol.">
        <title>Genomes of three methylotrophs from a single niche uncover genetic and metabolic divergence of Methylophilaceae.</title>
        <authorList>
            <person name="Lapidus A."/>
            <person name="Clum A."/>
            <person name="Labutti K."/>
            <person name="Kaluzhnaya M.G."/>
            <person name="Lim S."/>
            <person name="Beck D.A."/>
            <person name="Glavina Del Rio T."/>
            <person name="Nolan M."/>
            <person name="Mavromatis K."/>
            <person name="Huntemann M."/>
            <person name="Lucas S."/>
            <person name="Lidstrom M.E."/>
            <person name="Ivanova N."/>
            <person name="Chistoserdova L."/>
        </authorList>
    </citation>
    <scope>NUCLEOTIDE SEQUENCE [LARGE SCALE GENOMIC DNA]</scope>
    <source>
        <strain evidence="15 16">SIP3-4</strain>
    </source>
</reference>
<feature type="transmembrane region" description="Helical" evidence="13">
    <location>
        <begin position="95"/>
        <end position="113"/>
    </location>
</feature>
<dbReference type="GO" id="GO:0005886">
    <property type="term" value="C:plasma membrane"/>
    <property type="evidence" value="ECO:0007669"/>
    <property type="project" value="UniProtKB-SubCell"/>
</dbReference>
<feature type="transmembrane region" description="Helical" evidence="13">
    <location>
        <begin position="12"/>
        <end position="33"/>
    </location>
</feature>
<feature type="transmembrane region" description="Helical" evidence="13">
    <location>
        <begin position="143"/>
        <end position="164"/>
    </location>
</feature>
<evidence type="ECO:0000313" key="16">
    <source>
        <dbReference type="Proteomes" id="UP000002743"/>
    </source>
</evidence>
<dbReference type="OrthoDB" id="8723024at2"/>
<dbReference type="SUPFAM" id="SSF81342">
    <property type="entry name" value="Transmembrane di-heme cytochromes"/>
    <property type="match status" value="1"/>
</dbReference>
<keyword evidence="4" id="KW-1003">Cell membrane</keyword>
<keyword evidence="16" id="KW-1185">Reference proteome</keyword>
<evidence type="ECO:0000256" key="4">
    <source>
        <dbReference type="ARBA" id="ARBA00022475"/>
    </source>
</evidence>
<evidence type="ECO:0000256" key="8">
    <source>
        <dbReference type="ARBA" id="ARBA00022982"/>
    </source>
</evidence>
<keyword evidence="8" id="KW-0249">Electron transport</keyword>
<organism evidence="15 16">
    <name type="scientific">Methylovorus glucosotrophus (strain SIP3-4)</name>
    <dbReference type="NCBI Taxonomy" id="582744"/>
    <lineage>
        <taxon>Bacteria</taxon>
        <taxon>Pseudomonadati</taxon>
        <taxon>Pseudomonadota</taxon>
        <taxon>Betaproteobacteria</taxon>
        <taxon>Nitrosomonadales</taxon>
        <taxon>Methylophilaceae</taxon>
        <taxon>Methylovorus</taxon>
    </lineage>
</organism>
<dbReference type="Gene3D" id="1.20.950.20">
    <property type="entry name" value="Transmembrane di-heme cytochromes, Chain C"/>
    <property type="match status" value="1"/>
</dbReference>
<sequence>MEMSAARYTTTAKILHWLIALTIFGMFALGWFMTDLPRETPDRAFYFNLHKSIGVTLFALVLFRLFWRIGHKPPALVSTLKAWERKLAQAGHHSLYLLMVLVPVSGLIMSAFSKFGVKWFGLPLIPGLDDKALRDVFTEVHEVIGLILLVVIIVHVLGALKHHFLDKDETLKRML</sequence>
<dbReference type="RefSeq" id="WP_015830872.1">
    <property type="nucleotide sequence ID" value="NC_012969.1"/>
</dbReference>
<dbReference type="InterPro" id="IPR011577">
    <property type="entry name" value="Cyt_b561_bac/Ni-Hgenase"/>
</dbReference>
<dbReference type="HOGENOM" id="CLU_095321_4_1_4"/>
<evidence type="ECO:0000256" key="7">
    <source>
        <dbReference type="ARBA" id="ARBA00022723"/>
    </source>
</evidence>
<dbReference type="PANTHER" id="PTHR30529">
    <property type="entry name" value="CYTOCHROME B561"/>
    <property type="match status" value="1"/>
</dbReference>
<evidence type="ECO:0000256" key="6">
    <source>
        <dbReference type="ARBA" id="ARBA00022692"/>
    </source>
</evidence>
<gene>
    <name evidence="15" type="ordered locus">Msip34_2336</name>
</gene>
<dbReference type="Pfam" id="PF01292">
    <property type="entry name" value="Ni_hydr_CYTB"/>
    <property type="match status" value="1"/>
</dbReference>
<feature type="transmembrane region" description="Helical" evidence="13">
    <location>
        <begin position="45"/>
        <end position="67"/>
    </location>
</feature>
<dbReference type="InterPro" id="IPR052168">
    <property type="entry name" value="Cytochrome_b561_oxidase"/>
</dbReference>
<name>C6XA37_METGS</name>
<protein>
    <submittedName>
        <fullName evidence="15">Cytochrome B561</fullName>
    </submittedName>
</protein>
<evidence type="ECO:0000313" key="15">
    <source>
        <dbReference type="EMBL" id="ACT51578.1"/>
    </source>
</evidence>
<reference evidence="16" key="1">
    <citation type="submission" date="2009-07" db="EMBL/GenBank/DDBJ databases">
        <title>Complete sequence of chromosome of Methylovorus sp. SIP3-4.</title>
        <authorList>
            <person name="Lucas S."/>
            <person name="Copeland A."/>
            <person name="Lapidus A."/>
            <person name="Glavina del Rio T."/>
            <person name="Tice H."/>
            <person name="Bruce D."/>
            <person name="Goodwin L."/>
            <person name="Pitluck S."/>
            <person name="Clum A."/>
            <person name="Larimer F."/>
            <person name="Land M."/>
            <person name="Hauser L."/>
            <person name="Kyrpides N."/>
            <person name="Mikhailova N."/>
            <person name="Kayluzhnaya M."/>
            <person name="Chistoserdova L."/>
        </authorList>
    </citation>
    <scope>NUCLEOTIDE SEQUENCE [LARGE SCALE GENOMIC DNA]</scope>
    <source>
        <strain evidence="16">SIP3-4</strain>
    </source>
</reference>
<dbReference type="GO" id="GO:0046872">
    <property type="term" value="F:metal ion binding"/>
    <property type="evidence" value="ECO:0007669"/>
    <property type="project" value="UniProtKB-KW"/>
</dbReference>
<comment type="subcellular location">
    <subcellularLocation>
        <location evidence="2">Cell membrane</location>
        <topology evidence="2">Multi-pass membrane protein</topology>
    </subcellularLocation>
</comment>
<proteinExistence type="inferred from homology"/>
<evidence type="ECO:0000256" key="12">
    <source>
        <dbReference type="ARBA" id="ARBA00037975"/>
    </source>
</evidence>
<dbReference type="EMBL" id="CP001674">
    <property type="protein sequence ID" value="ACT51578.1"/>
    <property type="molecule type" value="Genomic_DNA"/>
</dbReference>
<keyword evidence="10" id="KW-0408">Iron</keyword>